<keyword evidence="1" id="KW-0479">Metal-binding</keyword>
<dbReference type="InterPro" id="IPR036388">
    <property type="entry name" value="WH-like_DNA-bd_sf"/>
</dbReference>
<sequence>MDAQERRQAIARRLERARSPVSATALAREFSVSRQIIVGDVAILRAGGQGITATPRGYMVQNAPSGLVRQIAVKHDGQAMEAELNAMVDQGCTVLDVIVDHPIYGQLTGPLQLSDRYQVGQFIARCRSQAAAPLSQLTEGIHLHTLACPDQGAYERVREALARQGILLER</sequence>
<dbReference type="InterPro" id="IPR036390">
    <property type="entry name" value="WH_DNA-bd_sf"/>
</dbReference>
<dbReference type="Pfam" id="PF02829">
    <property type="entry name" value="3H"/>
    <property type="match status" value="1"/>
</dbReference>
<reference evidence="4" key="1">
    <citation type="submission" date="2020-08" db="EMBL/GenBank/DDBJ databases">
        <title>Genome public.</title>
        <authorList>
            <person name="Liu C."/>
            <person name="Sun Q."/>
        </authorList>
    </citation>
    <scope>NUCLEOTIDE SEQUENCE</scope>
    <source>
        <strain evidence="4">NSJ-23</strain>
    </source>
</reference>
<dbReference type="InterPro" id="IPR013196">
    <property type="entry name" value="HTH_11"/>
</dbReference>
<organism evidence="4 5">
    <name type="scientific">Flintibacter hominis</name>
    <dbReference type="NCBI Taxonomy" id="2763048"/>
    <lineage>
        <taxon>Bacteria</taxon>
        <taxon>Bacillati</taxon>
        <taxon>Bacillota</taxon>
        <taxon>Clostridia</taxon>
        <taxon>Eubacteriales</taxon>
        <taxon>Flintibacter</taxon>
    </lineage>
</organism>
<dbReference type="Proteomes" id="UP000628736">
    <property type="component" value="Unassembled WGS sequence"/>
</dbReference>
<evidence type="ECO:0000259" key="3">
    <source>
        <dbReference type="Pfam" id="PF08279"/>
    </source>
</evidence>
<keyword evidence="5" id="KW-1185">Reference proteome</keyword>
<dbReference type="Pfam" id="PF08279">
    <property type="entry name" value="HTH_11"/>
    <property type="match status" value="1"/>
</dbReference>
<keyword evidence="1" id="KW-0533">Nickel</keyword>
<dbReference type="AlphaFoldDB" id="A0A8J6JBC8"/>
<feature type="domain" description="Helix-turn-helix type 11" evidence="3">
    <location>
        <begin position="6"/>
        <end position="58"/>
    </location>
</feature>
<dbReference type="InterPro" id="IPR026043">
    <property type="entry name" value="NadR"/>
</dbReference>
<feature type="binding site" evidence="1">
    <location>
        <position position="144"/>
    </location>
    <ligand>
        <name>Ni(2+)</name>
        <dbReference type="ChEBI" id="CHEBI:49786"/>
    </ligand>
</feature>
<evidence type="ECO:0000313" key="4">
    <source>
        <dbReference type="EMBL" id="MBC5723332.1"/>
    </source>
</evidence>
<proteinExistence type="predicted"/>
<dbReference type="RefSeq" id="WP_147571118.1">
    <property type="nucleotide sequence ID" value="NZ_JACOPO010000007.1"/>
</dbReference>
<dbReference type="Gene3D" id="3.30.1340.20">
    <property type="entry name" value="3H domain"/>
    <property type="match status" value="1"/>
</dbReference>
<evidence type="ECO:0000259" key="2">
    <source>
        <dbReference type="Pfam" id="PF02829"/>
    </source>
</evidence>
<accession>A0A8J6JBC8</accession>
<dbReference type="PANTHER" id="PTHR40068:SF1">
    <property type="entry name" value="TRANSCRIPTION REPRESSOR NIAR-RELATED"/>
    <property type="match status" value="1"/>
</dbReference>
<dbReference type="SUPFAM" id="SSF46785">
    <property type="entry name" value="Winged helix' DNA-binding domain"/>
    <property type="match status" value="1"/>
</dbReference>
<dbReference type="SUPFAM" id="SSF75500">
    <property type="entry name" value="Putative transcriptional regulator TM1602, C-terminal domain"/>
    <property type="match status" value="1"/>
</dbReference>
<dbReference type="GO" id="GO:0046872">
    <property type="term" value="F:metal ion binding"/>
    <property type="evidence" value="ECO:0007669"/>
    <property type="project" value="UniProtKB-KW"/>
</dbReference>
<name>A0A8J6JBC8_9FIRM</name>
<dbReference type="InterPro" id="IPR004173">
    <property type="entry name" value="3H_domain"/>
</dbReference>
<dbReference type="Gene3D" id="1.10.10.10">
    <property type="entry name" value="Winged helix-like DNA-binding domain superfamily/Winged helix DNA-binding domain"/>
    <property type="match status" value="1"/>
</dbReference>
<evidence type="ECO:0000256" key="1">
    <source>
        <dbReference type="PIRSR" id="PIRSR037847-1"/>
    </source>
</evidence>
<comment type="caution">
    <text evidence="4">The sequence shown here is derived from an EMBL/GenBank/DDBJ whole genome shotgun (WGS) entry which is preliminary data.</text>
</comment>
<dbReference type="InterPro" id="IPR035922">
    <property type="entry name" value="3H_dom_sf"/>
</dbReference>
<protein>
    <submittedName>
        <fullName evidence="4">Transcription repressor NadR</fullName>
    </submittedName>
</protein>
<feature type="binding site" evidence="1">
    <location>
        <position position="75"/>
    </location>
    <ligand>
        <name>Ni(2+)</name>
        <dbReference type="ChEBI" id="CHEBI:49786"/>
    </ligand>
</feature>
<dbReference type="PIRSF" id="PIRSF037847">
    <property type="entry name" value="NiaR"/>
    <property type="match status" value="1"/>
</dbReference>
<dbReference type="PANTHER" id="PTHR40068">
    <property type="entry name" value="TRANSCRIPTION REPRESSOR NIAR-RELATED"/>
    <property type="match status" value="1"/>
</dbReference>
<evidence type="ECO:0000313" key="5">
    <source>
        <dbReference type="Proteomes" id="UP000628736"/>
    </source>
</evidence>
<feature type="binding site" evidence="1">
    <location>
        <position position="142"/>
    </location>
    <ligand>
        <name>Ni(2+)</name>
        <dbReference type="ChEBI" id="CHEBI:49786"/>
    </ligand>
</feature>
<feature type="binding site" evidence="1">
    <location>
        <position position="83"/>
    </location>
    <ligand>
        <name>Ni(2+)</name>
        <dbReference type="ChEBI" id="CHEBI:49786"/>
    </ligand>
</feature>
<dbReference type="EMBL" id="JACOPO010000007">
    <property type="protein sequence ID" value="MBC5723332.1"/>
    <property type="molecule type" value="Genomic_DNA"/>
</dbReference>
<feature type="domain" description="3H" evidence="2">
    <location>
        <begin position="71"/>
        <end position="167"/>
    </location>
</feature>
<gene>
    <name evidence="4" type="ORF">H8S11_10985</name>
</gene>